<dbReference type="SUPFAM" id="SSF52172">
    <property type="entry name" value="CheY-like"/>
    <property type="match status" value="1"/>
</dbReference>
<dbReference type="PROSITE" id="PS50110">
    <property type="entry name" value="RESPONSE_REGULATORY"/>
    <property type="match status" value="1"/>
</dbReference>
<dbReference type="Pfam" id="PF00072">
    <property type="entry name" value="Response_reg"/>
    <property type="match status" value="1"/>
</dbReference>
<gene>
    <name evidence="7" type="ordered locus">KNP414_06258</name>
</gene>
<evidence type="ECO:0000313" key="7">
    <source>
        <dbReference type="EMBL" id="AEI44780.1"/>
    </source>
</evidence>
<evidence type="ECO:0000313" key="8">
    <source>
        <dbReference type="Proteomes" id="UP000006620"/>
    </source>
</evidence>
<feature type="modified residue" description="4-aspartylphosphate" evidence="4">
    <location>
        <position position="58"/>
    </location>
</feature>
<reference evidence="7 8" key="2">
    <citation type="journal article" date="2013" name="Genome Announc.">
        <title>Genome Sequence of Growth-Improving Paenibacillus mucilaginosus Strain KNP414.</title>
        <authorList>
            <person name="Lu J.J."/>
            <person name="Wang J.F."/>
            <person name="Hu X.F."/>
        </authorList>
    </citation>
    <scope>NUCLEOTIDE SEQUENCE [LARGE SCALE GENOMIC DNA]</scope>
    <source>
        <strain evidence="7 8">KNP414</strain>
    </source>
</reference>
<name>F8FK99_PAEMK</name>
<dbReference type="Gene3D" id="1.10.10.60">
    <property type="entry name" value="Homeodomain-like"/>
    <property type="match status" value="2"/>
</dbReference>
<dbReference type="KEGG" id="pms:KNP414_06258"/>
<dbReference type="HOGENOM" id="CLU_000445_5_0_9"/>
<dbReference type="PANTHER" id="PTHR43280">
    <property type="entry name" value="ARAC-FAMILY TRANSCRIPTIONAL REGULATOR"/>
    <property type="match status" value="1"/>
</dbReference>
<dbReference type="PROSITE" id="PS00041">
    <property type="entry name" value="HTH_ARAC_FAMILY_1"/>
    <property type="match status" value="1"/>
</dbReference>
<dbReference type="PRINTS" id="PR00032">
    <property type="entry name" value="HTHARAC"/>
</dbReference>
<keyword evidence="1" id="KW-0805">Transcription regulation</keyword>
<protein>
    <submittedName>
        <fullName evidence="7">Two component transcriptional regulator, AraC family</fullName>
    </submittedName>
</protein>
<evidence type="ECO:0000256" key="4">
    <source>
        <dbReference type="PROSITE-ProRule" id="PRU00169"/>
    </source>
</evidence>
<dbReference type="GO" id="GO:0000160">
    <property type="term" value="P:phosphorelay signal transduction system"/>
    <property type="evidence" value="ECO:0007669"/>
    <property type="project" value="InterPro"/>
</dbReference>
<keyword evidence="3" id="KW-0804">Transcription</keyword>
<dbReference type="SMART" id="SM00448">
    <property type="entry name" value="REC"/>
    <property type="match status" value="1"/>
</dbReference>
<dbReference type="InterPro" id="IPR011006">
    <property type="entry name" value="CheY-like_superfamily"/>
</dbReference>
<proteinExistence type="predicted"/>
<dbReference type="SMART" id="SM00342">
    <property type="entry name" value="HTH_ARAC"/>
    <property type="match status" value="1"/>
</dbReference>
<keyword evidence="4" id="KW-0597">Phosphoprotein</keyword>
<dbReference type="SUPFAM" id="SSF46689">
    <property type="entry name" value="Homeodomain-like"/>
    <property type="match status" value="2"/>
</dbReference>
<dbReference type="GO" id="GO:0003700">
    <property type="term" value="F:DNA-binding transcription factor activity"/>
    <property type="evidence" value="ECO:0007669"/>
    <property type="project" value="InterPro"/>
</dbReference>
<dbReference type="InterPro" id="IPR018060">
    <property type="entry name" value="HTH_AraC"/>
</dbReference>
<dbReference type="CDD" id="cd17536">
    <property type="entry name" value="REC_YesN-like"/>
    <property type="match status" value="1"/>
</dbReference>
<evidence type="ECO:0000256" key="1">
    <source>
        <dbReference type="ARBA" id="ARBA00023015"/>
    </source>
</evidence>
<dbReference type="InterPro" id="IPR009057">
    <property type="entry name" value="Homeodomain-like_sf"/>
</dbReference>
<organism evidence="7 8">
    <name type="scientific">Paenibacillus mucilaginosus (strain KNP414)</name>
    <dbReference type="NCBI Taxonomy" id="1036673"/>
    <lineage>
        <taxon>Bacteria</taxon>
        <taxon>Bacillati</taxon>
        <taxon>Bacillota</taxon>
        <taxon>Bacilli</taxon>
        <taxon>Bacillales</taxon>
        <taxon>Paenibacillaceae</taxon>
        <taxon>Paenibacillus</taxon>
    </lineage>
</organism>
<keyword evidence="2" id="KW-0238">DNA-binding</keyword>
<evidence type="ECO:0000256" key="3">
    <source>
        <dbReference type="ARBA" id="ARBA00023163"/>
    </source>
</evidence>
<dbReference type="PROSITE" id="PS01124">
    <property type="entry name" value="HTH_ARAC_FAMILY_2"/>
    <property type="match status" value="1"/>
</dbReference>
<dbReference type="EMBL" id="CP002869">
    <property type="protein sequence ID" value="AEI44780.1"/>
    <property type="molecule type" value="Genomic_DNA"/>
</dbReference>
<dbReference type="InterPro" id="IPR001789">
    <property type="entry name" value="Sig_transdc_resp-reg_receiver"/>
</dbReference>
<dbReference type="GO" id="GO:0043565">
    <property type="term" value="F:sequence-specific DNA binding"/>
    <property type="evidence" value="ECO:0007669"/>
    <property type="project" value="InterPro"/>
</dbReference>
<dbReference type="Pfam" id="PF12833">
    <property type="entry name" value="HTH_18"/>
    <property type="match status" value="1"/>
</dbReference>
<dbReference type="PANTHER" id="PTHR43280:SF28">
    <property type="entry name" value="HTH-TYPE TRANSCRIPTIONAL ACTIVATOR RHAS"/>
    <property type="match status" value="1"/>
</dbReference>
<dbReference type="Gene3D" id="3.40.50.2300">
    <property type="match status" value="1"/>
</dbReference>
<dbReference type="AlphaFoldDB" id="F8FK99"/>
<evidence type="ECO:0000259" key="6">
    <source>
        <dbReference type="PROSITE" id="PS50110"/>
    </source>
</evidence>
<sequence>MSEYCKVLIVDDELLVRQGIRHHLNWEAEGFRIVGEAGNGQEALARIEELRPHILLTDIVMPVMDGEELTRIVKRNYPEIEVIVLSSFSEFAYVRSSFQSGVADYILKPSLESQELLRVLKSTADRIPELKLQASAQSGASIESLIDKAVSGYPLPDTPEAWAEALPYDSFALLGCILPGGAGGPGDSAAADRLASMAERELRTHLVSYVCHRVPSPGLMVLLVNTEAGALSRLPGAAKVLAEGSREQDPELLWALSGPFGSFAELGTVYREELLKLLQQYRFFFPDAGLLSKAVLPPRPAALPEFEVGRYTEELKRGQIEPAFGRLRDYAAAFVRDYETDVFELKAFFVNLLFHTTLALGEAGLDVKRLDEEKYAYFKGIDEAQSAGSVLGLLDAFLEEAGTCEEPRVDANMKRLLAYIHEHYSEPLTLSEVAKHFHFNPSYLSSYFAANSKEGFNEYVNRIRIEEAAKLLRTGDVAISDIGARVGYADHSYFCKVFKKFTGMSPSRYRKNHT</sequence>
<dbReference type="RefSeq" id="WP_013919924.1">
    <property type="nucleotide sequence ID" value="NC_015690.1"/>
</dbReference>
<dbReference type="Proteomes" id="UP000006620">
    <property type="component" value="Chromosome"/>
</dbReference>
<dbReference type="InterPro" id="IPR020449">
    <property type="entry name" value="Tscrpt_reg_AraC-type_HTH"/>
</dbReference>
<dbReference type="InterPro" id="IPR018062">
    <property type="entry name" value="HTH_AraC-typ_CS"/>
</dbReference>
<evidence type="ECO:0000256" key="2">
    <source>
        <dbReference type="ARBA" id="ARBA00023125"/>
    </source>
</evidence>
<evidence type="ECO:0000259" key="5">
    <source>
        <dbReference type="PROSITE" id="PS01124"/>
    </source>
</evidence>
<accession>F8FK99</accession>
<reference evidence="8" key="1">
    <citation type="submission" date="2011-06" db="EMBL/GenBank/DDBJ databases">
        <title>Complete genome sequence of Paenibacillus mucilaginosus KNP414.</title>
        <authorList>
            <person name="Wang J."/>
            <person name="Hu S."/>
            <person name="Hu X."/>
            <person name="Zhang B."/>
            <person name="Dong D."/>
            <person name="Zhang S."/>
            <person name="Zhao K."/>
            <person name="Wu D."/>
        </authorList>
    </citation>
    <scope>NUCLEOTIDE SEQUENCE [LARGE SCALE GENOMIC DNA]</scope>
    <source>
        <strain evidence="8">KNP414</strain>
    </source>
</reference>
<dbReference type="PATRIC" id="fig|1036673.3.peg.5819"/>
<feature type="domain" description="HTH araC/xylS-type" evidence="5">
    <location>
        <begin position="414"/>
        <end position="512"/>
    </location>
</feature>
<feature type="domain" description="Response regulatory" evidence="6">
    <location>
        <begin position="6"/>
        <end position="123"/>
    </location>
</feature>